<dbReference type="AlphaFoldDB" id="A0A1T4WED4"/>
<feature type="chain" id="PRO_5012233661" evidence="1">
    <location>
        <begin position="27"/>
        <end position="348"/>
    </location>
</feature>
<name>A0A1T4WED4_9BACT</name>
<proteinExistence type="predicted"/>
<evidence type="ECO:0000313" key="3">
    <source>
        <dbReference type="Proteomes" id="UP000190774"/>
    </source>
</evidence>
<feature type="signal peptide" evidence="1">
    <location>
        <begin position="1"/>
        <end position="26"/>
    </location>
</feature>
<organism evidence="2 3">
    <name type="scientific">Prosthecobacter debontii</name>
    <dbReference type="NCBI Taxonomy" id="48467"/>
    <lineage>
        <taxon>Bacteria</taxon>
        <taxon>Pseudomonadati</taxon>
        <taxon>Verrucomicrobiota</taxon>
        <taxon>Verrucomicrobiia</taxon>
        <taxon>Verrucomicrobiales</taxon>
        <taxon>Verrucomicrobiaceae</taxon>
        <taxon>Prosthecobacter</taxon>
    </lineage>
</organism>
<evidence type="ECO:0000313" key="2">
    <source>
        <dbReference type="EMBL" id="SKA75275.1"/>
    </source>
</evidence>
<evidence type="ECO:0000256" key="1">
    <source>
        <dbReference type="SAM" id="SignalP"/>
    </source>
</evidence>
<dbReference type="RefSeq" id="WP_078811252.1">
    <property type="nucleotide sequence ID" value="NZ_FUYE01000001.1"/>
</dbReference>
<accession>A0A1T4WED4</accession>
<sequence length="348" mass="36846">MKTTSSILKFYTLLMLAVGLSQSLSAQSTVSPTGIPVITSFVPASAPVGESVLANLASDRITNGGAVIAEPLTVTHIQFRTTIGLPVSAPVIYVTPTLIRFTIPNLAITGPTTLMSGSQLRSRVQSSFSVVSLSKRSPGISVINTAQWDIGSVKTGSTELLPANTVIPAGQAHFISRVLSTRTALPLNLTFVTESTLTSITRQPLFSIQESVKLPTTPGTTVTTLLKRVDLTIEPFTVTEVLRMGGNATSTPWNLQFGGQFNRMVVTDDGRLTVNPTLQIGNMTPVVFTIDEASAEITKGLIRFRVRRNGVLAGPALSLASPFDVIAANQIGSITASGDTPMLLRRAN</sequence>
<dbReference type="OrthoDB" id="9921435at2"/>
<dbReference type="EMBL" id="FUYE01000001">
    <property type="protein sequence ID" value="SKA75275.1"/>
    <property type="molecule type" value="Genomic_DNA"/>
</dbReference>
<keyword evidence="1" id="KW-0732">Signal</keyword>
<gene>
    <name evidence="2" type="ORF">SAMN02745166_00006</name>
</gene>
<keyword evidence="3" id="KW-1185">Reference proteome</keyword>
<reference evidence="3" key="1">
    <citation type="submission" date="2017-02" db="EMBL/GenBank/DDBJ databases">
        <authorList>
            <person name="Varghese N."/>
            <person name="Submissions S."/>
        </authorList>
    </citation>
    <scope>NUCLEOTIDE SEQUENCE [LARGE SCALE GENOMIC DNA]</scope>
    <source>
        <strain evidence="3">ATCC 700200</strain>
    </source>
</reference>
<protein>
    <submittedName>
        <fullName evidence="2">Uncharacterized protein</fullName>
    </submittedName>
</protein>
<dbReference type="Proteomes" id="UP000190774">
    <property type="component" value="Unassembled WGS sequence"/>
</dbReference>